<dbReference type="HOGENOM" id="CLU_018816_1_4_6"/>
<gene>
    <name evidence="4" type="ordered locus">Metme_3496</name>
</gene>
<proteinExistence type="inferred from homology"/>
<dbReference type="InterPro" id="IPR006143">
    <property type="entry name" value="RND_pump_MFP"/>
</dbReference>
<dbReference type="Gene3D" id="1.10.287.470">
    <property type="entry name" value="Helix hairpin bin"/>
    <property type="match status" value="1"/>
</dbReference>
<reference key="2">
    <citation type="submission" date="2011-05" db="EMBL/GenBank/DDBJ databases">
        <title>Complete genome sequence of the aerobic marine methanotroph Methylomonas methanica MC09.</title>
        <authorList>
            <person name="Boden R."/>
            <person name="Cunliffe M."/>
            <person name="Scanlan J."/>
            <person name="Moussard H."/>
            <person name="Kits K.D."/>
            <person name="Klotz M."/>
            <person name="Jetten M."/>
            <person name="Vuilleumier S."/>
            <person name="Han J."/>
            <person name="Peters L."/>
            <person name="Mikhailova N."/>
            <person name="Teshima H."/>
            <person name="Tapia R."/>
            <person name="Kyrpides N."/>
            <person name="Ivanova N."/>
            <person name="Pagani I."/>
            <person name="Cheng J.-F."/>
            <person name="Goodwin L."/>
            <person name="Han C."/>
            <person name="Hauser L."/>
            <person name="Land M."/>
            <person name="Lapidus A."/>
            <person name="Lucas S."/>
            <person name="Pitluck S."/>
            <person name="Woyke T."/>
            <person name="Stein L.Y."/>
            <person name="Murrell C."/>
        </authorList>
    </citation>
    <scope>NUCLEOTIDE SEQUENCE</scope>
    <source>
        <strain>MC09</strain>
    </source>
</reference>
<reference evidence="4 5" key="1">
    <citation type="journal article" date="2011" name="J. Bacteriol.">
        <title>Complete Genome Sequence of the Aerobic Marine Methanotroph Methylomonas methanica MC09.</title>
        <authorList>
            <person name="Boden R."/>
            <person name="Cunliffe M."/>
            <person name="Scanlan J."/>
            <person name="Moussard H."/>
            <person name="Kits K.D."/>
            <person name="Klotz M.G."/>
            <person name="Jetten M.S."/>
            <person name="Vuilleumier S."/>
            <person name="Han J."/>
            <person name="Peters L."/>
            <person name="Mikhailova N."/>
            <person name="Teshima H."/>
            <person name="Tapia R."/>
            <person name="Kyrpides N."/>
            <person name="Ivanova N."/>
            <person name="Pagani I."/>
            <person name="Cheng J.F."/>
            <person name="Goodwin L."/>
            <person name="Han C."/>
            <person name="Hauser L."/>
            <person name="Land M.L."/>
            <person name="Lapidus A."/>
            <person name="Lucas S."/>
            <person name="Pitluck S."/>
            <person name="Woyke T."/>
            <person name="Stein L."/>
            <person name="Murrell J.C."/>
        </authorList>
    </citation>
    <scope>NUCLEOTIDE SEQUENCE [LARGE SCALE GENOMIC DNA]</scope>
    <source>
        <strain evidence="4 5">MC09</strain>
    </source>
</reference>
<dbReference type="OrthoDB" id="5730196at2"/>
<accession>G0A7M0</accession>
<dbReference type="GO" id="GO:0015562">
    <property type="term" value="F:efflux transmembrane transporter activity"/>
    <property type="evidence" value="ECO:0007669"/>
    <property type="project" value="TreeGrafter"/>
</dbReference>
<evidence type="ECO:0000256" key="1">
    <source>
        <dbReference type="ARBA" id="ARBA00009477"/>
    </source>
</evidence>
<comment type="similarity">
    <text evidence="1">Belongs to the membrane fusion protein (MFP) (TC 8.A.1) family.</text>
</comment>
<dbReference type="EMBL" id="CP002738">
    <property type="protein sequence ID" value="AEG01863.1"/>
    <property type="molecule type" value="Genomic_DNA"/>
</dbReference>
<dbReference type="AlphaFoldDB" id="G0A7M0"/>
<dbReference type="NCBIfam" id="TIGR01730">
    <property type="entry name" value="RND_mfp"/>
    <property type="match status" value="1"/>
</dbReference>
<evidence type="ECO:0000259" key="3">
    <source>
        <dbReference type="Pfam" id="PF25954"/>
    </source>
</evidence>
<dbReference type="InterPro" id="IPR058792">
    <property type="entry name" value="Beta-barrel_RND_2"/>
</dbReference>
<dbReference type="GO" id="GO:1990281">
    <property type="term" value="C:efflux pump complex"/>
    <property type="evidence" value="ECO:0007669"/>
    <property type="project" value="TreeGrafter"/>
</dbReference>
<keyword evidence="5" id="KW-1185">Reference proteome</keyword>
<evidence type="ECO:0000313" key="5">
    <source>
        <dbReference type="Proteomes" id="UP000008888"/>
    </source>
</evidence>
<feature type="domain" description="CusB-like beta-barrel" evidence="3">
    <location>
        <begin position="228"/>
        <end position="282"/>
    </location>
</feature>
<keyword evidence="2" id="KW-0812">Transmembrane</keyword>
<dbReference type="eggNOG" id="COG0845">
    <property type="taxonomic scope" value="Bacteria"/>
</dbReference>
<dbReference type="PANTHER" id="PTHR30469:SF15">
    <property type="entry name" value="HLYD FAMILY OF SECRETION PROTEINS"/>
    <property type="match status" value="1"/>
</dbReference>
<dbReference type="Gene3D" id="2.40.50.100">
    <property type="match status" value="1"/>
</dbReference>
<dbReference type="Gene3D" id="2.40.420.20">
    <property type="match status" value="1"/>
</dbReference>
<keyword evidence="2" id="KW-0472">Membrane</keyword>
<name>G0A7M0_METMM</name>
<dbReference type="Pfam" id="PF25954">
    <property type="entry name" value="Beta-barrel_RND_2"/>
    <property type="match status" value="1"/>
</dbReference>
<evidence type="ECO:0000313" key="4">
    <source>
        <dbReference type="EMBL" id="AEG01863.1"/>
    </source>
</evidence>
<keyword evidence="2" id="KW-1133">Transmembrane helix</keyword>
<feature type="transmembrane region" description="Helical" evidence="2">
    <location>
        <begin position="13"/>
        <end position="34"/>
    </location>
</feature>
<sequence length="365" mass="39175">MSENNALFTEHKWLIPSAAIGVLLLVIFYALGILGGSEKVEPGTTVEAGQPLPAGAQVYKVGSQLTSNTLSWQGTVRSRTVAKIAPKLNARILDVLVNPGDTVKKGAVIARLDDRDLRAAYNAAMAAHAAAAAQASQAGADEKRMVDLYQKQAATRQNYDAAMAQAKAARAMASQAASAAQQAKVMLGENVLYAPFDGVISERFKDPGDMAMPGDAVVLMLKPEDLRLEAAIASHCLEQVKLGMPVTVRFDAIHQSLDAKVDEIAPEVEPQTHTQMIKVKLPLLAGLQQGQYGWLELSCQAEQQALLIPKTAVLHYGQLQAVKVVDGRQVHTRHIRTGKQFGERIEVLSGLRDGESILADSGLME</sequence>
<dbReference type="STRING" id="857087.Metme_3496"/>
<dbReference type="KEGG" id="mmt:Metme_3496"/>
<dbReference type="RefSeq" id="WP_013820088.1">
    <property type="nucleotide sequence ID" value="NC_015572.1"/>
</dbReference>
<dbReference type="SUPFAM" id="SSF111369">
    <property type="entry name" value="HlyD-like secretion proteins"/>
    <property type="match status" value="1"/>
</dbReference>
<reference evidence="5" key="3">
    <citation type="submission" date="2011-05" db="EMBL/GenBank/DDBJ databases">
        <title>Complete sequence of Methylomonas methanica MC09.</title>
        <authorList>
            <consortium name="US DOE Joint Genome Institute"/>
            <person name="Lucas S."/>
            <person name="Han J."/>
            <person name="Lapidus A."/>
            <person name="Cheng J.-F."/>
            <person name="Goodwin L."/>
            <person name="Pitluck S."/>
            <person name="Peters L."/>
            <person name="Mikhailova N."/>
            <person name="Teshima H."/>
            <person name="Han C."/>
            <person name="Tapia R."/>
            <person name="Land M."/>
            <person name="Hauser L."/>
            <person name="Kyrpides N."/>
            <person name="Ivanova N."/>
            <person name="Pagani I."/>
            <person name="Stein L."/>
            <person name="Woyke T."/>
        </authorList>
    </citation>
    <scope>NUCLEOTIDE SEQUENCE [LARGE SCALE GENOMIC DNA]</scope>
    <source>
        <strain evidence="5">MC09</strain>
    </source>
</reference>
<organism evidence="4 5">
    <name type="scientific">Methylomonas methanica (strain DSM 25384 / MC09)</name>
    <dbReference type="NCBI Taxonomy" id="857087"/>
    <lineage>
        <taxon>Bacteria</taxon>
        <taxon>Pseudomonadati</taxon>
        <taxon>Pseudomonadota</taxon>
        <taxon>Gammaproteobacteria</taxon>
        <taxon>Methylococcales</taxon>
        <taxon>Methylococcaceae</taxon>
        <taxon>Methylomonas</taxon>
    </lineage>
</organism>
<evidence type="ECO:0000256" key="2">
    <source>
        <dbReference type="SAM" id="Phobius"/>
    </source>
</evidence>
<protein>
    <submittedName>
        <fullName evidence="4">Efflux transporter, RND family, MFP subunit</fullName>
    </submittedName>
</protein>
<dbReference type="Proteomes" id="UP000008888">
    <property type="component" value="Chromosome"/>
</dbReference>
<dbReference type="Gene3D" id="2.40.30.170">
    <property type="match status" value="1"/>
</dbReference>
<dbReference type="PANTHER" id="PTHR30469">
    <property type="entry name" value="MULTIDRUG RESISTANCE PROTEIN MDTA"/>
    <property type="match status" value="1"/>
</dbReference>